<feature type="transmembrane region" description="Helical" evidence="1">
    <location>
        <begin position="73"/>
        <end position="92"/>
    </location>
</feature>
<feature type="transmembrane region" description="Helical" evidence="1">
    <location>
        <begin position="39"/>
        <end position="61"/>
    </location>
</feature>
<dbReference type="EMBL" id="PGXC01000055">
    <property type="protein sequence ID" value="PKK88276.1"/>
    <property type="molecule type" value="Genomic_DNA"/>
</dbReference>
<evidence type="ECO:0000256" key="1">
    <source>
        <dbReference type="SAM" id="Phobius"/>
    </source>
</evidence>
<comment type="caution">
    <text evidence="2">The sequence shown here is derived from an EMBL/GenBank/DDBJ whole genome shotgun (WGS) entry which is preliminary data.</text>
</comment>
<gene>
    <name evidence="2" type="ORF">CVV64_19595</name>
</gene>
<organism evidence="2 3">
    <name type="scientific">Candidatus Wallbacteria bacterium HGW-Wallbacteria-1</name>
    <dbReference type="NCBI Taxonomy" id="2013854"/>
    <lineage>
        <taxon>Bacteria</taxon>
        <taxon>Candidatus Walliibacteriota</taxon>
    </lineage>
</organism>
<proteinExistence type="predicted"/>
<keyword evidence="1" id="KW-0812">Transmembrane</keyword>
<dbReference type="Proteomes" id="UP000233256">
    <property type="component" value="Unassembled WGS sequence"/>
</dbReference>
<keyword evidence="1" id="KW-0472">Membrane</keyword>
<dbReference type="AlphaFoldDB" id="A0A2N1PIY9"/>
<sequence>MTMKNENRNQPPAVWMKLLKPLLNLWNQADKLEQKTAGYILVLTMFGIWTIFPIGQLFSILSSDYYNQNIESFISTLFSTTAIGGQIILYHYRFTDKPGTGLSLLTGSIRAGPRNLDSCVR</sequence>
<accession>A0A2N1PIY9</accession>
<evidence type="ECO:0000313" key="2">
    <source>
        <dbReference type="EMBL" id="PKK88276.1"/>
    </source>
</evidence>
<evidence type="ECO:0000313" key="3">
    <source>
        <dbReference type="Proteomes" id="UP000233256"/>
    </source>
</evidence>
<protein>
    <submittedName>
        <fullName evidence="2">Uncharacterized protein</fullName>
    </submittedName>
</protein>
<reference evidence="2 3" key="1">
    <citation type="journal article" date="2017" name="ISME J.">
        <title>Potential for microbial H2 and metal transformations associated with novel bacteria and archaea in deep terrestrial subsurface sediments.</title>
        <authorList>
            <person name="Hernsdorf A.W."/>
            <person name="Amano Y."/>
            <person name="Miyakawa K."/>
            <person name="Ise K."/>
            <person name="Suzuki Y."/>
            <person name="Anantharaman K."/>
            <person name="Probst A."/>
            <person name="Burstein D."/>
            <person name="Thomas B.C."/>
            <person name="Banfield J.F."/>
        </authorList>
    </citation>
    <scope>NUCLEOTIDE SEQUENCE [LARGE SCALE GENOMIC DNA]</scope>
    <source>
        <strain evidence="2">HGW-Wallbacteria-1</strain>
    </source>
</reference>
<name>A0A2N1PIY9_9BACT</name>
<keyword evidence="1" id="KW-1133">Transmembrane helix</keyword>